<evidence type="ECO:0000259" key="13">
    <source>
        <dbReference type="PROSITE" id="PS50110"/>
    </source>
</evidence>
<dbReference type="SUPFAM" id="SSF47384">
    <property type="entry name" value="Homodimeric domain of signal transducing histidine kinase"/>
    <property type="match status" value="1"/>
</dbReference>
<feature type="domain" description="Response regulatory" evidence="13">
    <location>
        <begin position="1294"/>
        <end position="1410"/>
    </location>
</feature>
<dbReference type="SUPFAM" id="SSF55781">
    <property type="entry name" value="GAF domain-like"/>
    <property type="match status" value="1"/>
</dbReference>
<dbReference type="Gene3D" id="1.10.287.130">
    <property type="match status" value="1"/>
</dbReference>
<dbReference type="GO" id="GO:0000155">
    <property type="term" value="F:phosphorelay sensor kinase activity"/>
    <property type="evidence" value="ECO:0007669"/>
    <property type="project" value="InterPro"/>
</dbReference>
<evidence type="ECO:0000313" key="17">
    <source>
        <dbReference type="Proteomes" id="UP001153719"/>
    </source>
</evidence>
<name>A0A9W4CS88_9CYAN</name>
<dbReference type="CDD" id="cd00156">
    <property type="entry name" value="REC"/>
    <property type="match status" value="1"/>
</dbReference>
<feature type="domain" description="PAC" evidence="15">
    <location>
        <begin position="953"/>
        <end position="1005"/>
    </location>
</feature>
<comment type="similarity">
    <text evidence="2">In the N-terminal section; belongs to the phytochrome family.</text>
</comment>
<dbReference type="SMART" id="SM00387">
    <property type="entry name" value="HATPase_c"/>
    <property type="match status" value="1"/>
</dbReference>
<sequence>MNNKPTYTILTVDDSAEDREIFCRYLYKETICYYQILEAELVSEALEICDRTLPDLILLDYLLPDDNGLVFLQECQKRYRNSVVPVILLTGEGNETIATEAIKYGAYDYWVKGKLSSSEIRQKTLFLLQQLSLKRQIARQQEQQNLVNSISLRIRESLRLEQVLQRTVEEVRECLQTDRVLIYKFLPDFSGVMVAESVLPPNRVCFNLQFEDVCFKENYLQPYRQGRVFVASDIDIADIAECHREMLKSFDVRANLVVPLLLSNYNTSETSCSISKPETEYNLWGLLIAHQCDRPRQWQDDEINLLQQLGLQLAIAIQQAEMYERVETELYKHIDAELLERQRVAAEFRALVENATDIIYRIDLEMRYLYFNPAIEKLVQQPASNLIGKTPEDLGVCSEIINLWNTTLNQIIQTKTQETIEHPFPDFNSSVWFQVRIVPEFNEAGEVYSFLCIARDISKIKYHEQTLKFQAEILERIHDAVISTDLSGKIYSWNRGAEKLYGYTAAEAIGQNISILYYPEDFPQLQSSIFQPLLAKGNHEVEFCNRTKSGEKVYISLRLSVIRDQEGNIIHLIGCSNDISKQQEALRERKKIEQQLQKLNQELETRVEQRTAELQESQRFIQSITDNTPNVIYIYDLEEHRNIYCNHEVLDILGYSPEQIQGMDSQLFIHLVHPDDLNTVLIHLNNLHTLQNVEKRNCEYRLRDVNGEWHWLLSRDAAFLYNKDGTLKQIVGTAQDITERKQSEEKLQNLSDRLSLAIKSGGFGIWEWDILQERIIWDERVYELYGLEKPDVPETTYQTWANALHPQDRERTETAIQQALRGEQEYDTEFRVIHSDGSIRYIKAYALVQRNNSGEPQRMVGVNFDITPAKEAEEKLRILSDRLSLAIESGGFGIWEWDILQDLLIWDDRMYELYGVEKSDRRKSAQTWLNSLHPDDRELIEAMNQQWHHKQTINTEFRVIHPDGSIRYLKSYALIQNNERGEPQRMVGLNFDITSAKEAEKQLRQVNERLTLTNAELDRATRLKDEFLANMSHELRTPLNAILGMSEGLQDGVFGNLSKQQKQAINSIDRSGNHLLALINDVLDLAKVESGKLELQLAQVSINYLCTNSVTFVRQQALKKNIQLTTKIPEGLANIVVDELRIRQVLINLLNNAVKFTPDGGSVKLEVKVISSTPQNLLQFSVIDTGIGLTPENASKLFQPFIQIDSSLNRQYSGTGLGLALVRRLVELHQGTVGVTSELGKGSCFMVCLPYVVSKAPTVETTISPPNSIQYKEFQPSKHSPILTISQRPSSSTTLLLVEDNELNIATISSYLSSKGYKIEIAKNGEEGVTLAKSLSPDLILMDIQLPKVDGLEAIRQIRAEQRLTSTPIIALTALAMTGDQEKCLNAGANDYLSKPVKLKQLVEKIEDLLN</sequence>
<dbReference type="Pfam" id="PF02518">
    <property type="entry name" value="HATPase_c"/>
    <property type="match status" value="1"/>
</dbReference>
<dbReference type="RefSeq" id="WP_254174828.1">
    <property type="nucleotide sequence ID" value="NZ_LR882967.1"/>
</dbReference>
<dbReference type="CDD" id="cd17546">
    <property type="entry name" value="REC_hyHK_CKI1_RcsC-like"/>
    <property type="match status" value="1"/>
</dbReference>
<dbReference type="PROSITE" id="PS50109">
    <property type="entry name" value="HIS_KIN"/>
    <property type="match status" value="1"/>
</dbReference>
<evidence type="ECO:0000259" key="15">
    <source>
        <dbReference type="PROSITE" id="PS50113"/>
    </source>
</evidence>
<dbReference type="PRINTS" id="PR00344">
    <property type="entry name" value="BCTRLSENSOR"/>
</dbReference>
<dbReference type="Gene3D" id="3.30.565.10">
    <property type="entry name" value="Histidine kinase-like ATPase, C-terminal domain"/>
    <property type="match status" value="1"/>
</dbReference>
<dbReference type="CDD" id="cd16922">
    <property type="entry name" value="HATPase_EvgS-ArcB-TorS-like"/>
    <property type="match status" value="1"/>
</dbReference>
<dbReference type="KEGG" id="ppsu:NO713_04866"/>
<dbReference type="Gene3D" id="2.10.70.100">
    <property type="match status" value="2"/>
</dbReference>
<feature type="domain" description="Response regulatory" evidence="13">
    <location>
        <begin position="8"/>
        <end position="127"/>
    </location>
</feature>
<dbReference type="Pfam" id="PF00989">
    <property type="entry name" value="PAS"/>
    <property type="match status" value="2"/>
</dbReference>
<dbReference type="Gene3D" id="3.30.450.40">
    <property type="match status" value="1"/>
</dbReference>
<evidence type="ECO:0000256" key="4">
    <source>
        <dbReference type="ARBA" id="ARBA00022553"/>
    </source>
</evidence>
<feature type="domain" description="PAC" evidence="15">
    <location>
        <begin position="539"/>
        <end position="591"/>
    </location>
</feature>
<evidence type="ECO:0000256" key="8">
    <source>
        <dbReference type="ARBA" id="ARBA00074306"/>
    </source>
</evidence>
<dbReference type="FunFam" id="1.10.287.130:FF:000145">
    <property type="entry name" value="Sensory transduction histidine kinase"/>
    <property type="match status" value="1"/>
</dbReference>
<dbReference type="SMART" id="SM00065">
    <property type="entry name" value="GAF"/>
    <property type="match status" value="1"/>
</dbReference>
<dbReference type="Proteomes" id="UP001153719">
    <property type="component" value="Chromosome"/>
</dbReference>
<dbReference type="InterPro" id="IPR003661">
    <property type="entry name" value="HisK_dim/P_dom"/>
</dbReference>
<reference evidence="16" key="1">
    <citation type="submission" date="2020-09" db="EMBL/GenBank/DDBJ databases">
        <authorList>
            <person name="Blom J."/>
        </authorList>
    </citation>
    <scope>NUCLEOTIDE SEQUENCE</scope>
    <source>
        <strain evidence="16">No.713</strain>
    </source>
</reference>
<evidence type="ECO:0000256" key="2">
    <source>
        <dbReference type="ARBA" id="ARBA00006402"/>
    </source>
</evidence>
<dbReference type="InterPro" id="IPR001610">
    <property type="entry name" value="PAC"/>
</dbReference>
<dbReference type="InterPro" id="IPR000014">
    <property type="entry name" value="PAS"/>
</dbReference>
<dbReference type="InterPro" id="IPR013767">
    <property type="entry name" value="PAS_fold"/>
</dbReference>
<feature type="coiled-coil region" evidence="10">
    <location>
        <begin position="996"/>
        <end position="1023"/>
    </location>
</feature>
<protein>
    <recommendedName>
        <fullName evidence="8">Circadian input-output histidine kinase CikA</fullName>
        <ecNumber evidence="3">2.7.13.3</ecNumber>
    </recommendedName>
</protein>
<feature type="domain" description="PAS" evidence="14">
    <location>
        <begin position="344"/>
        <end position="390"/>
    </location>
</feature>
<dbReference type="SUPFAM" id="SSF52172">
    <property type="entry name" value="CheY-like"/>
    <property type="match status" value="2"/>
</dbReference>
<evidence type="ECO:0000313" key="16">
    <source>
        <dbReference type="EMBL" id="CAD5981701.1"/>
    </source>
</evidence>
<dbReference type="CDD" id="cd00082">
    <property type="entry name" value="HisKA"/>
    <property type="match status" value="1"/>
</dbReference>
<dbReference type="Pfam" id="PF00072">
    <property type="entry name" value="Response_reg"/>
    <property type="match status" value="2"/>
</dbReference>
<feature type="coiled-coil region" evidence="10">
    <location>
        <begin position="582"/>
        <end position="613"/>
    </location>
</feature>
<feature type="domain" description="Histidine kinase" evidence="12">
    <location>
        <begin position="1030"/>
        <end position="1253"/>
    </location>
</feature>
<gene>
    <name evidence="16" type="primary">rpfC</name>
    <name evidence="16" type="ORF">NO713_04866</name>
</gene>
<feature type="domain" description="PAS" evidence="14">
    <location>
        <begin position="750"/>
        <end position="823"/>
    </location>
</feature>
<dbReference type="SMART" id="SM00448">
    <property type="entry name" value="REC"/>
    <property type="match status" value="2"/>
</dbReference>
<dbReference type="PROSITE" id="PS50113">
    <property type="entry name" value="PAC"/>
    <property type="match status" value="5"/>
</dbReference>
<comment type="catalytic activity">
    <reaction evidence="1">
        <text>ATP + protein L-histidine = ADP + protein N-phospho-L-histidine.</text>
        <dbReference type="EC" id="2.7.13.3"/>
    </reaction>
</comment>
<dbReference type="FunFam" id="3.30.450.20:FF:000099">
    <property type="entry name" value="Sensory box sensor histidine kinase"/>
    <property type="match status" value="1"/>
</dbReference>
<keyword evidence="5 16" id="KW-0808">Transferase</keyword>
<dbReference type="GO" id="GO:0009927">
    <property type="term" value="F:histidine phosphotransfer kinase activity"/>
    <property type="evidence" value="ECO:0007669"/>
    <property type="project" value="TreeGrafter"/>
</dbReference>
<dbReference type="GO" id="GO:0005886">
    <property type="term" value="C:plasma membrane"/>
    <property type="evidence" value="ECO:0007669"/>
    <property type="project" value="TreeGrafter"/>
</dbReference>
<keyword evidence="6" id="KW-0418">Kinase</keyword>
<dbReference type="Pfam" id="PF01590">
    <property type="entry name" value="GAF"/>
    <property type="match status" value="1"/>
</dbReference>
<feature type="modified residue" description="4-aspartylphosphate" evidence="9">
    <location>
        <position position="1343"/>
    </location>
</feature>
<organism evidence="16 17">
    <name type="scientific">Planktothrix pseudagardhii</name>
    <dbReference type="NCBI Taxonomy" id="132604"/>
    <lineage>
        <taxon>Bacteria</taxon>
        <taxon>Bacillati</taxon>
        <taxon>Cyanobacteriota</taxon>
        <taxon>Cyanophyceae</taxon>
        <taxon>Oscillatoriophycideae</taxon>
        <taxon>Oscillatoriales</taxon>
        <taxon>Microcoleaceae</taxon>
        <taxon>Planktothrix</taxon>
    </lineage>
</organism>
<evidence type="ECO:0000256" key="7">
    <source>
        <dbReference type="ARBA" id="ARBA00023012"/>
    </source>
</evidence>
<dbReference type="EMBL" id="LR882967">
    <property type="protein sequence ID" value="CAD5981701.1"/>
    <property type="molecule type" value="Genomic_DNA"/>
</dbReference>
<evidence type="ECO:0000256" key="1">
    <source>
        <dbReference type="ARBA" id="ARBA00000085"/>
    </source>
</evidence>
<evidence type="ECO:0000259" key="11">
    <source>
        <dbReference type="PROSITE" id="PS50046"/>
    </source>
</evidence>
<dbReference type="InterPro" id="IPR003018">
    <property type="entry name" value="GAF"/>
</dbReference>
<dbReference type="SMART" id="SM00388">
    <property type="entry name" value="HisKA"/>
    <property type="match status" value="1"/>
</dbReference>
<dbReference type="InterPro" id="IPR016132">
    <property type="entry name" value="Phyto_chromo_attachment"/>
</dbReference>
<keyword evidence="17" id="KW-1185">Reference proteome</keyword>
<dbReference type="InterPro" id="IPR005467">
    <property type="entry name" value="His_kinase_dom"/>
</dbReference>
<dbReference type="PANTHER" id="PTHR43047">
    <property type="entry name" value="TWO-COMPONENT HISTIDINE PROTEIN KINASE"/>
    <property type="match status" value="1"/>
</dbReference>
<keyword evidence="4 9" id="KW-0597">Phosphoprotein</keyword>
<dbReference type="InterPro" id="IPR001789">
    <property type="entry name" value="Sig_transdc_resp-reg_receiver"/>
</dbReference>
<dbReference type="CDD" id="cd00130">
    <property type="entry name" value="PAS"/>
    <property type="match status" value="5"/>
</dbReference>
<feature type="modified residue" description="4-aspartylphosphate" evidence="9">
    <location>
        <position position="60"/>
    </location>
</feature>
<dbReference type="SUPFAM" id="SSF55874">
    <property type="entry name" value="ATPase domain of HSP90 chaperone/DNA topoisomerase II/histidine kinase"/>
    <property type="match status" value="1"/>
</dbReference>
<feature type="domain" description="PAC" evidence="15">
    <location>
        <begin position="696"/>
        <end position="749"/>
    </location>
</feature>
<dbReference type="InterPro" id="IPR036097">
    <property type="entry name" value="HisK_dim/P_sf"/>
</dbReference>
<dbReference type="SMART" id="SM00091">
    <property type="entry name" value="PAS"/>
    <property type="match status" value="5"/>
</dbReference>
<evidence type="ECO:0000259" key="12">
    <source>
        <dbReference type="PROSITE" id="PS50109"/>
    </source>
</evidence>
<dbReference type="EC" id="2.7.13.3" evidence="3"/>
<feature type="domain" description="PAC" evidence="15">
    <location>
        <begin position="414"/>
        <end position="469"/>
    </location>
</feature>
<dbReference type="Pfam" id="PF08447">
    <property type="entry name" value="PAS_3"/>
    <property type="match status" value="3"/>
</dbReference>
<keyword evidence="10" id="KW-0175">Coiled coil</keyword>
<evidence type="ECO:0000256" key="10">
    <source>
        <dbReference type="SAM" id="Coils"/>
    </source>
</evidence>
<feature type="domain" description="PAC" evidence="15">
    <location>
        <begin position="826"/>
        <end position="878"/>
    </location>
</feature>
<dbReference type="InterPro" id="IPR036890">
    <property type="entry name" value="HATPase_C_sf"/>
</dbReference>
<dbReference type="SMART" id="SM00086">
    <property type="entry name" value="PAC"/>
    <property type="match status" value="5"/>
</dbReference>
<dbReference type="PANTHER" id="PTHR43047:SF63">
    <property type="entry name" value="HISTIDINE KINASE"/>
    <property type="match status" value="1"/>
</dbReference>
<dbReference type="Gene3D" id="3.30.450.20">
    <property type="entry name" value="PAS domain"/>
    <property type="match status" value="5"/>
</dbReference>
<feature type="domain" description="Phytochrome chromophore attachment site" evidence="11">
    <location>
        <begin position="159"/>
        <end position="312"/>
    </location>
</feature>
<accession>A0A9W4CS88</accession>
<evidence type="ECO:0000256" key="5">
    <source>
        <dbReference type="ARBA" id="ARBA00022679"/>
    </source>
</evidence>
<dbReference type="NCBIfam" id="TIGR00229">
    <property type="entry name" value="sensory_box"/>
    <property type="match status" value="4"/>
</dbReference>
<evidence type="ECO:0000256" key="6">
    <source>
        <dbReference type="ARBA" id="ARBA00022777"/>
    </source>
</evidence>
<dbReference type="Pfam" id="PF00512">
    <property type="entry name" value="HisKA"/>
    <property type="match status" value="1"/>
</dbReference>
<dbReference type="PROSITE" id="PS50046">
    <property type="entry name" value="PHYTOCHROME_2"/>
    <property type="match status" value="1"/>
</dbReference>
<evidence type="ECO:0000256" key="3">
    <source>
        <dbReference type="ARBA" id="ARBA00012438"/>
    </source>
</evidence>
<dbReference type="InterPro" id="IPR004358">
    <property type="entry name" value="Sig_transdc_His_kin-like_C"/>
</dbReference>
<evidence type="ECO:0000256" key="9">
    <source>
        <dbReference type="PROSITE-ProRule" id="PRU00169"/>
    </source>
</evidence>
<feature type="domain" description="PAS" evidence="14">
    <location>
        <begin position="617"/>
        <end position="680"/>
    </location>
</feature>
<dbReference type="InterPro" id="IPR035965">
    <property type="entry name" value="PAS-like_dom_sf"/>
</dbReference>
<evidence type="ECO:0000259" key="14">
    <source>
        <dbReference type="PROSITE" id="PS50112"/>
    </source>
</evidence>
<dbReference type="InterPro" id="IPR003594">
    <property type="entry name" value="HATPase_dom"/>
</dbReference>
<dbReference type="InterPro" id="IPR013655">
    <property type="entry name" value="PAS_fold_3"/>
</dbReference>
<dbReference type="PROSITE" id="PS50110">
    <property type="entry name" value="RESPONSE_REGULATORY"/>
    <property type="match status" value="2"/>
</dbReference>
<dbReference type="InterPro" id="IPR029016">
    <property type="entry name" value="GAF-like_dom_sf"/>
</dbReference>
<dbReference type="SUPFAM" id="SSF55785">
    <property type="entry name" value="PYP-like sensor domain (PAS domain)"/>
    <property type="match status" value="5"/>
</dbReference>
<dbReference type="FunFam" id="3.30.565.10:FF:000010">
    <property type="entry name" value="Sensor histidine kinase RcsC"/>
    <property type="match status" value="1"/>
</dbReference>
<dbReference type="Gene3D" id="3.40.50.2300">
    <property type="match status" value="2"/>
</dbReference>
<proteinExistence type="inferred from homology"/>
<dbReference type="GO" id="GO:0006355">
    <property type="term" value="P:regulation of DNA-templated transcription"/>
    <property type="evidence" value="ECO:0007669"/>
    <property type="project" value="InterPro"/>
</dbReference>
<dbReference type="InterPro" id="IPR000700">
    <property type="entry name" value="PAS-assoc_C"/>
</dbReference>
<dbReference type="InterPro" id="IPR011006">
    <property type="entry name" value="CheY-like_superfamily"/>
</dbReference>
<dbReference type="PROSITE" id="PS50112">
    <property type="entry name" value="PAS"/>
    <property type="match status" value="4"/>
</dbReference>
<keyword evidence="7" id="KW-0902">Two-component regulatory system</keyword>
<feature type="domain" description="PAS" evidence="14">
    <location>
        <begin position="466"/>
        <end position="537"/>
    </location>
</feature>